<dbReference type="HOGENOM" id="CLU_082780_0_0_1"/>
<dbReference type="Pfam" id="PF20150">
    <property type="entry name" value="2EXR"/>
    <property type="match status" value="1"/>
</dbReference>
<evidence type="ECO:0000313" key="3">
    <source>
        <dbReference type="Proteomes" id="UP000030651"/>
    </source>
</evidence>
<sequence>MSEATTDPSSFPQFGKLPPELRMLVWKHSLPSIEPALYPYITGLWEHRKIDDGDARFNRSDPTANVEMYFRHELLRSGARLEIPAILVNRESHAVARAWLRDPPYRVWRHNDRAPEAACDDPQHWSFQRLFDPASDIIYVAPERWLDFLSEQDSRTLDDDMIDFNPQPFGYNYRTAVDFNVLWNAEEDFSDVVGGYFHDIQNLHVIVRGAPKSVNDALSGRWRLQPAPGGHLYYDIDLERIRFKSDGYLGDTAMFKRLRKILQPLVYQLAPRFECLREWLREKSVGDIRTGDKHSIYDCAKTYVFLPVYAMKR</sequence>
<dbReference type="OrthoDB" id="4772890at2759"/>
<feature type="domain" description="2EXR" evidence="1">
    <location>
        <begin position="11"/>
        <end position="138"/>
    </location>
</feature>
<dbReference type="eggNOG" id="ENOG502SRJD">
    <property type="taxonomic scope" value="Eukaryota"/>
</dbReference>
<dbReference type="RefSeq" id="XP_007839288.1">
    <property type="nucleotide sequence ID" value="XM_007841097.1"/>
</dbReference>
<dbReference type="InterPro" id="IPR045518">
    <property type="entry name" value="2EXR"/>
</dbReference>
<name>W3WQX5_PESFW</name>
<organism evidence="2 3">
    <name type="scientific">Pestalotiopsis fici (strain W106-1 / CGMCC3.15140)</name>
    <dbReference type="NCBI Taxonomy" id="1229662"/>
    <lineage>
        <taxon>Eukaryota</taxon>
        <taxon>Fungi</taxon>
        <taxon>Dikarya</taxon>
        <taxon>Ascomycota</taxon>
        <taxon>Pezizomycotina</taxon>
        <taxon>Sordariomycetes</taxon>
        <taxon>Xylariomycetidae</taxon>
        <taxon>Amphisphaeriales</taxon>
        <taxon>Sporocadaceae</taxon>
        <taxon>Pestalotiopsis</taxon>
    </lineage>
</organism>
<dbReference type="AlphaFoldDB" id="W3WQX5"/>
<keyword evidence="3" id="KW-1185">Reference proteome</keyword>
<reference evidence="3" key="1">
    <citation type="journal article" date="2015" name="BMC Genomics">
        <title>Genomic and transcriptomic analysis of the endophytic fungus Pestalotiopsis fici reveals its lifestyle and high potential for synthesis of natural products.</title>
        <authorList>
            <person name="Wang X."/>
            <person name="Zhang X."/>
            <person name="Liu L."/>
            <person name="Xiang M."/>
            <person name="Wang W."/>
            <person name="Sun X."/>
            <person name="Che Y."/>
            <person name="Guo L."/>
            <person name="Liu G."/>
            <person name="Guo L."/>
            <person name="Wang C."/>
            <person name="Yin W.B."/>
            <person name="Stadler M."/>
            <person name="Zhang X."/>
            <person name="Liu X."/>
        </authorList>
    </citation>
    <scope>NUCLEOTIDE SEQUENCE [LARGE SCALE GENOMIC DNA]</scope>
    <source>
        <strain evidence="3">W106-1 / CGMCC3.15140</strain>
    </source>
</reference>
<dbReference type="GeneID" id="19277529"/>
<dbReference type="InParanoid" id="W3WQX5"/>
<proteinExistence type="predicted"/>
<dbReference type="EMBL" id="KI912118">
    <property type="protein sequence ID" value="ETS75572.1"/>
    <property type="molecule type" value="Genomic_DNA"/>
</dbReference>
<evidence type="ECO:0000313" key="2">
    <source>
        <dbReference type="EMBL" id="ETS75572.1"/>
    </source>
</evidence>
<evidence type="ECO:0000259" key="1">
    <source>
        <dbReference type="Pfam" id="PF20150"/>
    </source>
</evidence>
<dbReference type="KEGG" id="pfy:PFICI_12516"/>
<dbReference type="Proteomes" id="UP000030651">
    <property type="component" value="Unassembled WGS sequence"/>
</dbReference>
<gene>
    <name evidence="2" type="ORF">PFICI_12516</name>
</gene>
<protein>
    <recommendedName>
        <fullName evidence="1">2EXR domain-containing protein</fullName>
    </recommendedName>
</protein>
<accession>W3WQX5</accession>
<dbReference type="OMA" id="HERIVQW"/>